<dbReference type="GO" id="GO:0080008">
    <property type="term" value="C:Cul4-RING E3 ubiquitin ligase complex"/>
    <property type="evidence" value="ECO:0007669"/>
    <property type="project" value="TreeGrafter"/>
</dbReference>
<evidence type="ECO:0000256" key="2">
    <source>
        <dbReference type="ARBA" id="ARBA00022737"/>
    </source>
</evidence>
<keyword evidence="5" id="KW-1185">Reference proteome</keyword>
<dbReference type="AlphaFoldDB" id="A0A2T4BV80"/>
<dbReference type="SUPFAM" id="SSF50978">
    <property type="entry name" value="WD40 repeat-like"/>
    <property type="match status" value="1"/>
</dbReference>
<dbReference type="OrthoDB" id="128867at2759"/>
<gene>
    <name evidence="4" type="ORF">M440DRAFT_1404932</name>
</gene>
<feature type="region of interest" description="Disordered" evidence="3">
    <location>
        <begin position="23"/>
        <end position="44"/>
    </location>
</feature>
<proteinExistence type="predicted"/>
<dbReference type="Gene3D" id="2.130.10.10">
    <property type="entry name" value="YVTN repeat-like/Quinoprotein amine dehydrogenase"/>
    <property type="match status" value="1"/>
</dbReference>
<evidence type="ECO:0000256" key="1">
    <source>
        <dbReference type="ARBA" id="ARBA00022574"/>
    </source>
</evidence>
<name>A0A2T4BV80_TRILO</name>
<reference evidence="4 5" key="1">
    <citation type="submission" date="2016-07" db="EMBL/GenBank/DDBJ databases">
        <title>Multiple horizontal gene transfer events from other fungi enriched the ability of initially mycotrophic Trichoderma (Ascomycota) to feed on dead plant biomass.</title>
        <authorList>
            <consortium name="DOE Joint Genome Institute"/>
            <person name="Aerts A."/>
            <person name="Atanasova L."/>
            <person name="Chenthamara K."/>
            <person name="Zhang J."/>
            <person name="Grujic M."/>
            <person name="Henrissat B."/>
            <person name="Kuo A."/>
            <person name="Salamov A."/>
            <person name="Lipzen A."/>
            <person name="Labutti K."/>
            <person name="Barry K."/>
            <person name="Miao Y."/>
            <person name="Rahimi M.J."/>
            <person name="Shen Q."/>
            <person name="Grigoriev I.V."/>
            <person name="Kubicek C.P."/>
            <person name="Druzhinina I.S."/>
        </authorList>
    </citation>
    <scope>NUCLEOTIDE SEQUENCE [LARGE SCALE GENOMIC DNA]</scope>
    <source>
        <strain evidence="4 5">ATCC 18648</strain>
    </source>
</reference>
<evidence type="ECO:0008006" key="6">
    <source>
        <dbReference type="Google" id="ProtNLM"/>
    </source>
</evidence>
<evidence type="ECO:0000313" key="5">
    <source>
        <dbReference type="Proteomes" id="UP000240760"/>
    </source>
</evidence>
<sequence length="525" mass="57578">MSDSPREIPGFYWDPEKKRYFKIEKSQTAPSTAQWSTSSVKRRERESHVAEQAAKRQQLTKNHVKRSVLARDAVASGLLARETEMSRIAEAGRGKRENGDVLAAAWAREVAAKGKISFGMSWELSGHPHMSCFYVVGEESGSKSAIAYSALDAQFMVGTYIEVGNKDENLAMVQPPWREPAEAAVLSRSRRPAAGSPVAYNIVHCSNTSSIKYHAPSNRMLLTSSDPNVGGTLVLFRPPLDDISSGRSWSLDIDHMAIPLGRKWCFAHQSTPAPAASDLLCVVGTSDGIMSIHSDETPRWLNPRLPNLGPDARAERPTARGRFNRPRKTPFEIFSQDFQVDNHNVLFAGGRQPRLWISDLRTPAVEWSSVKHGSSIAHVRSINPHQVIVAGLRDCMSVYDTRFFRSGGNDDAAGGGQSRRNASSCPVLEFPEYRNQARFDIGWDVCTQLNLVAAAQDDATVRLFSLSSGGLVRAGADLEGFGAKNPVKALMFQTLPGERLPNLYMADGAYLKKFGCAPAGDGDME</sequence>
<feature type="compositionally biased region" description="Polar residues" evidence="3">
    <location>
        <begin position="26"/>
        <end position="39"/>
    </location>
</feature>
<dbReference type="PANTHER" id="PTHR44472:SF1">
    <property type="entry name" value="DDB1 AND CUL4 ASSOCIATED FACTOR 4"/>
    <property type="match status" value="1"/>
</dbReference>
<dbReference type="InterPro" id="IPR015943">
    <property type="entry name" value="WD40/YVTN_repeat-like_dom_sf"/>
</dbReference>
<organism evidence="4 5">
    <name type="scientific">Trichoderma longibrachiatum ATCC 18648</name>
    <dbReference type="NCBI Taxonomy" id="983965"/>
    <lineage>
        <taxon>Eukaryota</taxon>
        <taxon>Fungi</taxon>
        <taxon>Dikarya</taxon>
        <taxon>Ascomycota</taxon>
        <taxon>Pezizomycotina</taxon>
        <taxon>Sordariomycetes</taxon>
        <taxon>Hypocreomycetidae</taxon>
        <taxon>Hypocreales</taxon>
        <taxon>Hypocreaceae</taxon>
        <taxon>Trichoderma</taxon>
    </lineage>
</organism>
<feature type="region of interest" description="Disordered" evidence="3">
    <location>
        <begin position="301"/>
        <end position="325"/>
    </location>
</feature>
<dbReference type="PANTHER" id="PTHR44472">
    <property type="entry name" value="DDB1- AND CUL4-ASSOCIATED FACTOR 4-RELATED"/>
    <property type="match status" value="1"/>
</dbReference>
<dbReference type="EMBL" id="KZ679139">
    <property type="protein sequence ID" value="PTB73207.1"/>
    <property type="molecule type" value="Genomic_DNA"/>
</dbReference>
<dbReference type="InterPro" id="IPR036322">
    <property type="entry name" value="WD40_repeat_dom_sf"/>
</dbReference>
<protein>
    <recommendedName>
        <fullName evidence="6">WD40 repeat-like protein</fullName>
    </recommendedName>
</protein>
<dbReference type="STRING" id="983965.A0A2T4BV80"/>
<keyword evidence="2" id="KW-0677">Repeat</keyword>
<evidence type="ECO:0000256" key="3">
    <source>
        <dbReference type="SAM" id="MobiDB-lite"/>
    </source>
</evidence>
<keyword evidence="1" id="KW-0853">WD repeat</keyword>
<dbReference type="Proteomes" id="UP000240760">
    <property type="component" value="Unassembled WGS sequence"/>
</dbReference>
<dbReference type="InterPro" id="IPR052254">
    <property type="entry name" value="CUL4-DDB1_E3_ligase_receptor"/>
</dbReference>
<evidence type="ECO:0000313" key="4">
    <source>
        <dbReference type="EMBL" id="PTB73207.1"/>
    </source>
</evidence>
<accession>A0A2T4BV80</accession>